<dbReference type="HOGENOM" id="CLU_983180_0_0_0"/>
<evidence type="ECO:0008006" key="2">
    <source>
        <dbReference type="Google" id="ProtNLM"/>
    </source>
</evidence>
<protein>
    <recommendedName>
        <fullName evidence="2">Long-chain N-acyl amino acid synthase</fullName>
    </recommendedName>
</protein>
<dbReference type="AlphaFoldDB" id="Q026P0"/>
<gene>
    <name evidence="1" type="ordered locus">Acid_2039</name>
</gene>
<reference evidence="1" key="1">
    <citation type="submission" date="2006-10" db="EMBL/GenBank/DDBJ databases">
        <title>Complete sequence of Solibacter usitatus Ellin6076.</title>
        <authorList>
            <consortium name="US DOE Joint Genome Institute"/>
            <person name="Copeland A."/>
            <person name="Lucas S."/>
            <person name="Lapidus A."/>
            <person name="Barry K."/>
            <person name="Detter J.C."/>
            <person name="Glavina del Rio T."/>
            <person name="Hammon N."/>
            <person name="Israni S."/>
            <person name="Dalin E."/>
            <person name="Tice H."/>
            <person name="Pitluck S."/>
            <person name="Thompson L.S."/>
            <person name="Brettin T."/>
            <person name="Bruce D."/>
            <person name="Han C."/>
            <person name="Tapia R."/>
            <person name="Gilna P."/>
            <person name="Schmutz J."/>
            <person name="Larimer F."/>
            <person name="Land M."/>
            <person name="Hauser L."/>
            <person name="Kyrpides N."/>
            <person name="Mikhailova N."/>
            <person name="Janssen P.H."/>
            <person name="Kuske C.R."/>
            <person name="Richardson P."/>
        </authorList>
    </citation>
    <scope>NUCLEOTIDE SEQUENCE</scope>
    <source>
        <strain evidence="1">Ellin6076</strain>
    </source>
</reference>
<name>Q026P0_SOLUE</name>
<sequence>MSPLSKRAQTRFVVLPPTSGVAAARVFRNVEQDTFSHSRLLNEMQRFRGSMYLRDGAIQRSDLTADGRHHTEVDDRSWHVLSLDHHNRVCACLRFVDETRAAGFDDLLIRRAALADSPELGDRFRAAVEDRMRDARRMGMNFGEVGGWAVAEEHRHTLEPLRIILATYALLELLGGSLGVATATYRHESAPMLRRIGLGGMLSAGEELPSYYDPHYGCHMQVLQFDSRNPNPKYRGWVTELESDLTSARVVCRQVPVVRESPAVDSLPARLLRGFELAPPLPA</sequence>
<dbReference type="STRING" id="234267.Acid_2039"/>
<organism evidence="1">
    <name type="scientific">Solibacter usitatus (strain Ellin6076)</name>
    <dbReference type="NCBI Taxonomy" id="234267"/>
    <lineage>
        <taxon>Bacteria</taxon>
        <taxon>Pseudomonadati</taxon>
        <taxon>Acidobacteriota</taxon>
        <taxon>Terriglobia</taxon>
        <taxon>Bryobacterales</taxon>
        <taxon>Solibacteraceae</taxon>
        <taxon>Candidatus Solibacter</taxon>
    </lineage>
</organism>
<dbReference type="OrthoDB" id="185287at2"/>
<dbReference type="InParanoid" id="Q026P0"/>
<dbReference type="EMBL" id="CP000473">
    <property type="protein sequence ID" value="ABJ83029.1"/>
    <property type="molecule type" value="Genomic_DNA"/>
</dbReference>
<dbReference type="eggNOG" id="COG3176">
    <property type="taxonomic scope" value="Bacteria"/>
</dbReference>
<proteinExistence type="predicted"/>
<accession>Q026P0</accession>
<dbReference type="SUPFAM" id="SSF55729">
    <property type="entry name" value="Acyl-CoA N-acyltransferases (Nat)"/>
    <property type="match status" value="1"/>
</dbReference>
<dbReference type="KEGG" id="sus:Acid_2039"/>
<dbReference type="InterPro" id="IPR016181">
    <property type="entry name" value="Acyl_CoA_acyltransferase"/>
</dbReference>
<evidence type="ECO:0000313" key="1">
    <source>
        <dbReference type="EMBL" id="ABJ83029.1"/>
    </source>
</evidence>
<dbReference type="Gene3D" id="3.40.630.30">
    <property type="match status" value="1"/>
</dbReference>